<evidence type="ECO:0000313" key="2">
    <source>
        <dbReference type="Proteomes" id="UP000324758"/>
    </source>
</evidence>
<dbReference type="RefSeq" id="WP_148772453.1">
    <property type="nucleotide sequence ID" value="NZ_VSSS01000020.1"/>
</dbReference>
<accession>A0A5D3KL78</accession>
<gene>
    <name evidence="1" type="ORF">FXB40_12255</name>
</gene>
<dbReference type="Pfam" id="PF18855">
    <property type="entry name" value="baeRF_family11"/>
    <property type="match status" value="1"/>
</dbReference>
<dbReference type="EMBL" id="VSSS01000020">
    <property type="protein sequence ID" value="TYL96389.1"/>
    <property type="molecule type" value="Genomic_DNA"/>
</dbReference>
<reference evidence="1 2" key="1">
    <citation type="submission" date="2019-08" db="EMBL/GenBank/DDBJ databases">
        <title>Bradyrhizobium hipponensis sp. nov., a rhizobium isolated from a Lupinus angustifolius root nodule in Tunisia.</title>
        <authorList>
            <person name="Off K."/>
            <person name="Rejili M."/>
            <person name="Mars M."/>
            <person name="Brachmann A."/>
            <person name="Marin M."/>
        </authorList>
    </citation>
    <scope>NUCLEOTIDE SEQUENCE [LARGE SCALE GENOMIC DNA]</scope>
    <source>
        <strain evidence="1 2">CTAW71</strain>
    </source>
</reference>
<sequence>MLQVNEGFAGEGPMLHIDIPTLEEFKALAQIKGETCVSLYLPTSPLGSNAPLNRTAFKDLARDALTQLREGGVDNSKIVAFEGQFDRLAGVEHNVQDEDKIRRLLRRRPDPVDSFWHYLSTGLAVLATSSKLRTFRLPDSPKPLAEVADRFHLTPLIRAMTSPHDIFVLALAEESVRLIHAFANFPPERLQVRGLPKNAKEATRRPSFHVRAPRGKLQNLEGEKVLLHQYVRKVEHAIRSLLAGRNAPPLALAAEEPLASMFRSVTTYSRLVDETIEGNPGRKTDAELGDTAIPILDRLYSRELRAVIARYDELKPRRATTDVSYAAHAATAGAIDQLVVDLDAVVPGLVSDFDGSVTYSASDDAETYSVVDEVARRALSTGARVMGARQHELPNRAPLTAILRYAFH</sequence>
<dbReference type="OrthoDB" id="242138at2"/>
<evidence type="ECO:0000313" key="1">
    <source>
        <dbReference type="EMBL" id="TYL96389.1"/>
    </source>
</evidence>
<proteinExistence type="predicted"/>
<dbReference type="Proteomes" id="UP000324758">
    <property type="component" value="Unassembled WGS sequence"/>
</dbReference>
<dbReference type="AlphaFoldDB" id="A0A5D3KL78"/>
<keyword evidence="2" id="KW-1185">Reference proteome</keyword>
<name>A0A5D3KL78_9BRAD</name>
<organism evidence="1 2">
    <name type="scientific">Bradyrhizobium rifense</name>
    <dbReference type="NCBI Taxonomy" id="515499"/>
    <lineage>
        <taxon>Bacteria</taxon>
        <taxon>Pseudomonadati</taxon>
        <taxon>Pseudomonadota</taxon>
        <taxon>Alphaproteobacteria</taxon>
        <taxon>Hyphomicrobiales</taxon>
        <taxon>Nitrobacteraceae</taxon>
        <taxon>Bradyrhizobium</taxon>
    </lineage>
</organism>
<comment type="caution">
    <text evidence="1">The sequence shown here is derived from an EMBL/GenBank/DDBJ whole genome shotgun (WGS) entry which is preliminary data.</text>
</comment>
<dbReference type="InterPro" id="IPR041638">
    <property type="entry name" value="BaeRF_family11"/>
</dbReference>
<protein>
    <submittedName>
        <fullName evidence="1">Uncharacterized protein</fullName>
    </submittedName>
</protein>